<evidence type="ECO:0000313" key="2">
    <source>
        <dbReference type="EMBL" id="AGR53455.1"/>
    </source>
</evidence>
<reference evidence="2" key="1">
    <citation type="journal article" date="2013" name="Toxicon">
        <title>Transcriptome analysis of venom glands from a single fishing spider Dolomedes mizhoanus.</title>
        <authorList>
            <person name="Jiang L."/>
            <person name="Liu C."/>
            <person name="Duan Z."/>
            <person name="Deng M."/>
            <person name="Tang X."/>
            <person name="Liang S."/>
        </authorList>
    </citation>
    <scope>NUCLEOTIDE SEQUENCE</scope>
    <source>
        <strain evidence="2">DMTX-479</strain>
    </source>
</reference>
<protein>
    <submittedName>
        <fullName evidence="2">Cystine knot toxin</fullName>
    </submittedName>
</protein>
<evidence type="ECO:0000256" key="1">
    <source>
        <dbReference type="SAM" id="SignalP"/>
    </source>
</evidence>
<accession>S5MFE6</accession>
<proteinExistence type="predicted"/>
<feature type="signal peptide" evidence="1">
    <location>
        <begin position="1"/>
        <end position="16"/>
    </location>
</feature>
<dbReference type="AlphaFoldDB" id="S5MFE6"/>
<dbReference type="ArachnoServer" id="AS001762">
    <property type="toxin name" value="U1-pisautoxin-Dm1e"/>
</dbReference>
<sequence>MKTLLVFISVLYLVHSFSLEVKNEALQLLEAENTVNEEQRACIQRGQSCKSDCDCCADNWDQCNFWGTCVAGTASDCFDKKKNCKVKPKKCVVAGQNKRNQG</sequence>
<name>S5MFE6_9ARAC</name>
<feature type="chain" id="PRO_5004530276" evidence="1">
    <location>
        <begin position="17"/>
        <end position="102"/>
    </location>
</feature>
<organism evidence="2">
    <name type="scientific">Dolomedes mizhoanus</name>
    <dbReference type="NCBI Taxonomy" id="1366394"/>
    <lineage>
        <taxon>Eukaryota</taxon>
        <taxon>Metazoa</taxon>
        <taxon>Ecdysozoa</taxon>
        <taxon>Arthropoda</taxon>
        <taxon>Chelicerata</taxon>
        <taxon>Arachnida</taxon>
        <taxon>Araneae</taxon>
        <taxon>Araneomorphae</taxon>
        <taxon>Entelegynae</taxon>
        <taxon>Lycosoidea</taxon>
        <taxon>Pisauridae</taxon>
        <taxon>Dolomedes</taxon>
    </lineage>
</organism>
<keyword evidence="1" id="KW-0732">Signal</keyword>
<dbReference type="EMBL" id="KC480092">
    <property type="protein sequence ID" value="AGR53455.1"/>
    <property type="molecule type" value="Genomic_DNA"/>
</dbReference>